<dbReference type="Gene3D" id="1.10.10.10">
    <property type="entry name" value="Winged helix-like DNA-binding domain superfamily/Winged helix DNA-binding domain"/>
    <property type="match status" value="1"/>
</dbReference>
<evidence type="ECO:0000313" key="3">
    <source>
        <dbReference type="Proteomes" id="UP000245683"/>
    </source>
</evidence>
<dbReference type="InterPro" id="IPR036388">
    <property type="entry name" value="WH-like_DNA-bd_sf"/>
</dbReference>
<proteinExistence type="predicted"/>
<evidence type="ECO:0000259" key="1">
    <source>
        <dbReference type="Pfam" id="PF03551"/>
    </source>
</evidence>
<organism evidence="2 3">
    <name type="scientific">Micromonospora globispora</name>
    <dbReference type="NCBI Taxonomy" id="1450148"/>
    <lineage>
        <taxon>Bacteria</taxon>
        <taxon>Bacillati</taxon>
        <taxon>Actinomycetota</taxon>
        <taxon>Actinomycetes</taxon>
        <taxon>Micromonosporales</taxon>
        <taxon>Micromonosporaceae</taxon>
        <taxon>Micromonospora</taxon>
    </lineage>
</organism>
<gene>
    <name evidence="2" type="ORF">DLJ46_18885</name>
</gene>
<dbReference type="InterPro" id="IPR052509">
    <property type="entry name" value="Metal_resp_DNA-bind_regulator"/>
</dbReference>
<name>A0A317K041_9ACTN</name>
<dbReference type="InterPro" id="IPR036390">
    <property type="entry name" value="WH_DNA-bd_sf"/>
</dbReference>
<feature type="domain" description="Transcription regulator PadR N-terminal" evidence="1">
    <location>
        <begin position="6"/>
        <end position="79"/>
    </location>
</feature>
<dbReference type="Proteomes" id="UP000245683">
    <property type="component" value="Unassembled WGS sequence"/>
</dbReference>
<evidence type="ECO:0000313" key="2">
    <source>
        <dbReference type="EMBL" id="PWU46175.1"/>
    </source>
</evidence>
<dbReference type="PANTHER" id="PTHR33169:SF26">
    <property type="entry name" value="CONSERVED PROTEIN"/>
    <property type="match status" value="1"/>
</dbReference>
<dbReference type="RefSeq" id="WP_109945961.1">
    <property type="nucleotide sequence ID" value="NZ_QGSV01000227.1"/>
</dbReference>
<dbReference type="EMBL" id="QGSV01000227">
    <property type="protein sequence ID" value="PWU46175.1"/>
    <property type="molecule type" value="Genomic_DNA"/>
</dbReference>
<dbReference type="SUPFAM" id="SSF46785">
    <property type="entry name" value="Winged helix' DNA-binding domain"/>
    <property type="match status" value="1"/>
</dbReference>
<protein>
    <submittedName>
        <fullName evidence="2">PadR family transcriptional regulator</fullName>
    </submittedName>
</protein>
<dbReference type="AlphaFoldDB" id="A0A317K041"/>
<sequence length="177" mass="19756">MLELAILGFLGEGPLHGYELRTRISQLAGYARPVSDGSLYPAINRLERAGLLTRQREPGAAAAPRHTLSLTEAGRDELRRRLREPAELDVTDQNRFFTLLAFLGQLADPAAQAAVLQRRLDFLNQPASFFYTGDRPQRAADQADRFRRGMLVMAAAISRAERAWLREAIAELREQAG</sequence>
<reference evidence="3" key="1">
    <citation type="submission" date="2018-05" db="EMBL/GenBank/DDBJ databases">
        <title>Micromonospora globispora sp. nov. and Micromonospora rugosa sp. nov., isolated from marine sediment.</title>
        <authorList>
            <person name="Carro L."/>
            <person name="Aysel V."/>
            <person name="Cetin D."/>
            <person name="Igual J.M."/>
            <person name="Klenk H.-P."/>
            <person name="Trujillo M.E."/>
            <person name="Sahin N."/>
        </authorList>
    </citation>
    <scope>NUCLEOTIDE SEQUENCE [LARGE SCALE GENOMIC DNA]</scope>
    <source>
        <strain evidence="3">S2904</strain>
    </source>
</reference>
<accession>A0A317K041</accession>
<dbReference type="OrthoDB" id="3532303at2"/>
<comment type="caution">
    <text evidence="2">The sequence shown here is derived from an EMBL/GenBank/DDBJ whole genome shotgun (WGS) entry which is preliminary data.</text>
</comment>
<dbReference type="PANTHER" id="PTHR33169">
    <property type="entry name" value="PADR-FAMILY TRANSCRIPTIONAL REGULATOR"/>
    <property type="match status" value="1"/>
</dbReference>
<keyword evidence="3" id="KW-1185">Reference proteome</keyword>
<dbReference type="Pfam" id="PF03551">
    <property type="entry name" value="PadR"/>
    <property type="match status" value="1"/>
</dbReference>
<dbReference type="InterPro" id="IPR005149">
    <property type="entry name" value="Tscrpt_reg_PadR_N"/>
</dbReference>